<comment type="similarity">
    <text evidence="9">Belongs to the DHPS family.</text>
</comment>
<keyword evidence="12" id="KW-1185">Reference proteome</keyword>
<comment type="pathway">
    <text evidence="3 9">Cofactor biosynthesis; tetrahydrofolate biosynthesis; 7,8-dihydrofolate from 2-amino-4-hydroxy-6-hydroxymethyl-7,8-dihydropteridine diphosphate and 4-aminobenzoate: step 1/2.</text>
</comment>
<dbReference type="Proteomes" id="UP001595476">
    <property type="component" value="Unassembled WGS sequence"/>
</dbReference>
<keyword evidence="8 9" id="KW-0289">Folate biosynthesis</keyword>
<feature type="domain" description="Pterin-binding" evidence="10">
    <location>
        <begin position="13"/>
        <end position="265"/>
    </location>
</feature>
<dbReference type="PANTHER" id="PTHR20941">
    <property type="entry name" value="FOLATE SYNTHESIS PROTEINS"/>
    <property type="match status" value="1"/>
</dbReference>
<evidence type="ECO:0000256" key="7">
    <source>
        <dbReference type="ARBA" id="ARBA00022842"/>
    </source>
</evidence>
<dbReference type="PROSITE" id="PS50972">
    <property type="entry name" value="PTERIN_BINDING"/>
    <property type="match status" value="1"/>
</dbReference>
<name>A0ABV7H6D7_9GAMM</name>
<evidence type="ECO:0000256" key="1">
    <source>
        <dbReference type="ARBA" id="ARBA00000012"/>
    </source>
</evidence>
<evidence type="ECO:0000256" key="8">
    <source>
        <dbReference type="ARBA" id="ARBA00022909"/>
    </source>
</evidence>
<comment type="function">
    <text evidence="9">Catalyzes the condensation of para-aminobenzoate (pABA) with 6-hydroxymethyl-7,8-dihydropterin diphosphate (DHPt-PP) to form 7,8-dihydropteroate (H2Pte), the immediate precursor of folate derivatives.</text>
</comment>
<dbReference type="InterPro" id="IPR011005">
    <property type="entry name" value="Dihydropteroate_synth-like_sf"/>
</dbReference>
<proteinExistence type="inferred from homology"/>
<evidence type="ECO:0000256" key="5">
    <source>
        <dbReference type="ARBA" id="ARBA00022679"/>
    </source>
</evidence>
<dbReference type="PROSITE" id="PS00792">
    <property type="entry name" value="DHPS_1"/>
    <property type="match status" value="1"/>
</dbReference>
<sequence length="273" mass="29253">MKFGSTELDLNRIHIMGILNVTPDSFSDGGKYNSLDSALFQAERMVSEGASFIDVGGESTRPGAVEVPLQEEMDRVLPVIEKLAGRLDVVISVDSSSPELLSEAAALGMGLINDVRALQRDGALHVAADSGLPVCLMHMQGSPQTMQDNPNYQDAVSDVADFFQQRIDACVSAGIAQENLILDPGFGFGKTLTHNLMLLKRLKDFASFGMPLLVGLSRKSMLGLLTEREVGERLSSSISSAVIAAMHGANIIRVHDVPETVDAIKIAQAVFDV</sequence>
<evidence type="ECO:0000256" key="2">
    <source>
        <dbReference type="ARBA" id="ARBA00001946"/>
    </source>
</evidence>
<dbReference type="Pfam" id="PF00809">
    <property type="entry name" value="Pterin_bind"/>
    <property type="match status" value="1"/>
</dbReference>
<keyword evidence="6 9" id="KW-0479">Metal-binding</keyword>
<organism evidence="11 12">
    <name type="scientific">Litoribrevibacter euphylliae</name>
    <dbReference type="NCBI Taxonomy" id="1834034"/>
    <lineage>
        <taxon>Bacteria</taxon>
        <taxon>Pseudomonadati</taxon>
        <taxon>Pseudomonadota</taxon>
        <taxon>Gammaproteobacteria</taxon>
        <taxon>Oceanospirillales</taxon>
        <taxon>Oceanospirillaceae</taxon>
        <taxon>Litoribrevibacter</taxon>
    </lineage>
</organism>
<dbReference type="EMBL" id="JBHRSZ010000001">
    <property type="protein sequence ID" value="MFC3149463.1"/>
    <property type="molecule type" value="Genomic_DNA"/>
</dbReference>
<dbReference type="RefSeq" id="WP_386714438.1">
    <property type="nucleotide sequence ID" value="NZ_JBHRSZ010000001.1"/>
</dbReference>
<gene>
    <name evidence="11" type="primary">folP</name>
    <name evidence="11" type="ORF">ACFOEK_00320</name>
</gene>
<comment type="caution">
    <text evidence="11">The sequence shown here is derived from an EMBL/GenBank/DDBJ whole genome shotgun (WGS) entry which is preliminary data.</text>
</comment>
<dbReference type="EC" id="2.5.1.15" evidence="4 9"/>
<evidence type="ECO:0000259" key="10">
    <source>
        <dbReference type="PROSITE" id="PS50972"/>
    </source>
</evidence>
<dbReference type="InterPro" id="IPR006390">
    <property type="entry name" value="DHP_synth_dom"/>
</dbReference>
<dbReference type="NCBIfam" id="TIGR01496">
    <property type="entry name" value="DHPS"/>
    <property type="match status" value="1"/>
</dbReference>
<keyword evidence="5 9" id="KW-0808">Transferase</keyword>
<evidence type="ECO:0000256" key="9">
    <source>
        <dbReference type="RuleBase" id="RU361205"/>
    </source>
</evidence>
<evidence type="ECO:0000313" key="12">
    <source>
        <dbReference type="Proteomes" id="UP001595476"/>
    </source>
</evidence>
<accession>A0ABV7H6D7</accession>
<evidence type="ECO:0000313" key="11">
    <source>
        <dbReference type="EMBL" id="MFC3149463.1"/>
    </source>
</evidence>
<evidence type="ECO:0000256" key="3">
    <source>
        <dbReference type="ARBA" id="ARBA00004763"/>
    </source>
</evidence>
<dbReference type="CDD" id="cd00739">
    <property type="entry name" value="DHPS"/>
    <property type="match status" value="1"/>
</dbReference>
<evidence type="ECO:0000256" key="4">
    <source>
        <dbReference type="ARBA" id="ARBA00012458"/>
    </source>
</evidence>
<dbReference type="InterPro" id="IPR045031">
    <property type="entry name" value="DHP_synth-like"/>
</dbReference>
<dbReference type="Gene3D" id="3.20.20.20">
    <property type="entry name" value="Dihydropteroate synthase-like"/>
    <property type="match status" value="1"/>
</dbReference>
<dbReference type="InterPro" id="IPR000489">
    <property type="entry name" value="Pterin-binding_dom"/>
</dbReference>
<dbReference type="PANTHER" id="PTHR20941:SF1">
    <property type="entry name" value="FOLIC ACID SYNTHESIS PROTEIN FOL1"/>
    <property type="match status" value="1"/>
</dbReference>
<comment type="cofactor">
    <cofactor evidence="2 9">
        <name>Mg(2+)</name>
        <dbReference type="ChEBI" id="CHEBI:18420"/>
    </cofactor>
</comment>
<reference evidence="12" key="1">
    <citation type="journal article" date="2019" name="Int. J. Syst. Evol. Microbiol.">
        <title>The Global Catalogue of Microorganisms (GCM) 10K type strain sequencing project: providing services to taxonomists for standard genome sequencing and annotation.</title>
        <authorList>
            <consortium name="The Broad Institute Genomics Platform"/>
            <consortium name="The Broad Institute Genome Sequencing Center for Infectious Disease"/>
            <person name="Wu L."/>
            <person name="Ma J."/>
        </authorList>
    </citation>
    <scope>NUCLEOTIDE SEQUENCE [LARGE SCALE GENOMIC DNA]</scope>
    <source>
        <strain evidence="12">KCTC 52438</strain>
    </source>
</reference>
<keyword evidence="7 9" id="KW-0460">Magnesium</keyword>
<dbReference type="GO" id="GO:0004156">
    <property type="term" value="F:dihydropteroate synthase activity"/>
    <property type="evidence" value="ECO:0007669"/>
    <property type="project" value="UniProtKB-EC"/>
</dbReference>
<comment type="catalytic activity">
    <reaction evidence="1">
        <text>(7,8-dihydropterin-6-yl)methyl diphosphate + 4-aminobenzoate = 7,8-dihydropteroate + diphosphate</text>
        <dbReference type="Rhea" id="RHEA:19949"/>
        <dbReference type="ChEBI" id="CHEBI:17836"/>
        <dbReference type="ChEBI" id="CHEBI:17839"/>
        <dbReference type="ChEBI" id="CHEBI:33019"/>
        <dbReference type="ChEBI" id="CHEBI:72950"/>
        <dbReference type="EC" id="2.5.1.15"/>
    </reaction>
</comment>
<dbReference type="SUPFAM" id="SSF51717">
    <property type="entry name" value="Dihydropteroate synthetase-like"/>
    <property type="match status" value="1"/>
</dbReference>
<protein>
    <recommendedName>
        <fullName evidence="4 9">Dihydropteroate synthase</fullName>
        <shortName evidence="9">DHPS</shortName>
        <ecNumber evidence="4 9">2.5.1.15</ecNumber>
    </recommendedName>
    <alternativeName>
        <fullName evidence="9">Dihydropteroate pyrophosphorylase</fullName>
    </alternativeName>
</protein>
<evidence type="ECO:0000256" key="6">
    <source>
        <dbReference type="ARBA" id="ARBA00022723"/>
    </source>
</evidence>